<reference evidence="1" key="3">
    <citation type="journal article" date="2017" name="Nature">
        <title>Genome sequence of the progenitor of the wheat D genome Aegilops tauschii.</title>
        <authorList>
            <person name="Luo M.C."/>
            <person name="Gu Y.Q."/>
            <person name="Puiu D."/>
            <person name="Wang H."/>
            <person name="Twardziok S.O."/>
            <person name="Deal K.R."/>
            <person name="Huo N."/>
            <person name="Zhu T."/>
            <person name="Wang L."/>
            <person name="Wang Y."/>
            <person name="McGuire P.E."/>
            <person name="Liu S."/>
            <person name="Long H."/>
            <person name="Ramasamy R.K."/>
            <person name="Rodriguez J.C."/>
            <person name="Van S.L."/>
            <person name="Yuan L."/>
            <person name="Wang Z."/>
            <person name="Xia Z."/>
            <person name="Xiao L."/>
            <person name="Anderson O.D."/>
            <person name="Ouyang S."/>
            <person name="Liang Y."/>
            <person name="Zimin A.V."/>
            <person name="Pertea G."/>
            <person name="Qi P."/>
            <person name="Bennetzen J.L."/>
            <person name="Dai X."/>
            <person name="Dawson M.W."/>
            <person name="Muller H.G."/>
            <person name="Kugler K."/>
            <person name="Rivarola-Duarte L."/>
            <person name="Spannagl M."/>
            <person name="Mayer K.F.X."/>
            <person name="Lu F.H."/>
            <person name="Bevan M.W."/>
            <person name="Leroy P."/>
            <person name="Li P."/>
            <person name="You F.M."/>
            <person name="Sun Q."/>
            <person name="Liu Z."/>
            <person name="Lyons E."/>
            <person name="Wicker T."/>
            <person name="Salzberg S.L."/>
            <person name="Devos K.M."/>
            <person name="Dvorak J."/>
        </authorList>
    </citation>
    <scope>NUCLEOTIDE SEQUENCE [LARGE SCALE GENOMIC DNA]</scope>
    <source>
        <strain evidence="1">cv. AL8/78</strain>
    </source>
</reference>
<organism evidence="1 2">
    <name type="scientific">Aegilops tauschii subsp. strangulata</name>
    <name type="common">Goatgrass</name>
    <dbReference type="NCBI Taxonomy" id="200361"/>
    <lineage>
        <taxon>Eukaryota</taxon>
        <taxon>Viridiplantae</taxon>
        <taxon>Streptophyta</taxon>
        <taxon>Embryophyta</taxon>
        <taxon>Tracheophyta</taxon>
        <taxon>Spermatophyta</taxon>
        <taxon>Magnoliopsida</taxon>
        <taxon>Liliopsida</taxon>
        <taxon>Poales</taxon>
        <taxon>Poaceae</taxon>
        <taxon>BOP clade</taxon>
        <taxon>Pooideae</taxon>
        <taxon>Triticodae</taxon>
        <taxon>Triticeae</taxon>
        <taxon>Triticinae</taxon>
        <taxon>Aegilops</taxon>
    </lineage>
</organism>
<dbReference type="Gramene" id="AET1Gv20091600.1">
    <property type="protein sequence ID" value="AET1Gv20091600.1"/>
    <property type="gene ID" value="AET1Gv20091600"/>
</dbReference>
<dbReference type="CDD" id="cd09272">
    <property type="entry name" value="RNase_HI_RT_Ty1"/>
    <property type="match status" value="1"/>
</dbReference>
<accession>A0A452XPE9</accession>
<protein>
    <recommendedName>
        <fullName evidence="3">Retrovirus-related Pol polyprotein from transposon TNT 1-94</fullName>
    </recommendedName>
</protein>
<dbReference type="AlphaFoldDB" id="A0A452XPE9"/>
<proteinExistence type="predicted"/>
<evidence type="ECO:0008006" key="3">
    <source>
        <dbReference type="Google" id="ProtNLM"/>
    </source>
</evidence>
<reference evidence="2" key="2">
    <citation type="journal article" date="2017" name="Nat. Plants">
        <title>The Aegilops tauschii genome reveals multiple impacts of transposons.</title>
        <authorList>
            <person name="Zhao G."/>
            <person name="Zou C."/>
            <person name="Li K."/>
            <person name="Wang K."/>
            <person name="Li T."/>
            <person name="Gao L."/>
            <person name="Zhang X."/>
            <person name="Wang H."/>
            <person name="Yang Z."/>
            <person name="Liu X."/>
            <person name="Jiang W."/>
            <person name="Mao L."/>
            <person name="Kong X."/>
            <person name="Jiao Y."/>
            <person name="Jia J."/>
        </authorList>
    </citation>
    <scope>NUCLEOTIDE SEQUENCE [LARGE SCALE GENOMIC DNA]</scope>
    <source>
        <strain evidence="2">cv. AL8/78</strain>
    </source>
</reference>
<dbReference type="Proteomes" id="UP000015105">
    <property type="component" value="Chromosome 1D"/>
</dbReference>
<name>A0A452XPE9_AEGTS</name>
<dbReference type="EnsemblPlants" id="AET1Gv20091600.1">
    <property type="protein sequence ID" value="AET1Gv20091600.1"/>
    <property type="gene ID" value="AET1Gv20091600"/>
</dbReference>
<sequence>MVIMEEVQTLVLIRGNLDVMVVESMGILELSARIRSLINKMTSLRSSIRTSIRATRRIILLLMLQGYTDADWQGDLDNRKSMSGYLFTLAGGAISWSSKKQDSVAFSSMEAEYIAASEAVKEAVWLKEFLSTLKIVESASKPVVMYCDNQPAIKVSRYPKFHSKIK</sequence>
<dbReference type="PANTHER" id="PTHR11439:SF483">
    <property type="entry name" value="PEPTIDE SYNTHASE GLIP-LIKE, PUTATIVE (AFU_ORTHOLOGUE AFUA_3G12920)-RELATED"/>
    <property type="match status" value="1"/>
</dbReference>
<reference evidence="2" key="1">
    <citation type="journal article" date="2014" name="Science">
        <title>Ancient hybridizations among the ancestral genomes of bread wheat.</title>
        <authorList>
            <consortium name="International Wheat Genome Sequencing Consortium,"/>
            <person name="Marcussen T."/>
            <person name="Sandve S.R."/>
            <person name="Heier L."/>
            <person name="Spannagl M."/>
            <person name="Pfeifer M."/>
            <person name="Jakobsen K.S."/>
            <person name="Wulff B.B."/>
            <person name="Steuernagel B."/>
            <person name="Mayer K.F."/>
            <person name="Olsen O.A."/>
        </authorList>
    </citation>
    <scope>NUCLEOTIDE SEQUENCE [LARGE SCALE GENOMIC DNA]</scope>
    <source>
        <strain evidence="2">cv. AL8/78</strain>
    </source>
</reference>
<reference evidence="1" key="5">
    <citation type="journal article" date="2021" name="G3 (Bethesda)">
        <title>Aegilops tauschii genome assembly Aet v5.0 features greater sequence contiguity and improved annotation.</title>
        <authorList>
            <person name="Wang L."/>
            <person name="Zhu T."/>
            <person name="Rodriguez J.C."/>
            <person name="Deal K.R."/>
            <person name="Dubcovsky J."/>
            <person name="McGuire P.E."/>
            <person name="Lux T."/>
            <person name="Spannagl M."/>
            <person name="Mayer K.F.X."/>
            <person name="Baldrich P."/>
            <person name="Meyers B.C."/>
            <person name="Huo N."/>
            <person name="Gu Y.Q."/>
            <person name="Zhou H."/>
            <person name="Devos K.M."/>
            <person name="Bennetzen J.L."/>
            <person name="Unver T."/>
            <person name="Budak H."/>
            <person name="Gulick P.J."/>
            <person name="Galiba G."/>
            <person name="Kalapos B."/>
            <person name="Nelson D.R."/>
            <person name="Li P."/>
            <person name="You F.M."/>
            <person name="Luo M.C."/>
            <person name="Dvorak J."/>
        </authorList>
    </citation>
    <scope>NUCLEOTIDE SEQUENCE [LARGE SCALE GENOMIC DNA]</scope>
    <source>
        <strain evidence="1">cv. AL8/78</strain>
    </source>
</reference>
<evidence type="ECO:0000313" key="1">
    <source>
        <dbReference type="EnsemblPlants" id="AET1Gv20091600.1"/>
    </source>
</evidence>
<reference evidence="1" key="4">
    <citation type="submission" date="2019-03" db="UniProtKB">
        <authorList>
            <consortium name="EnsemblPlants"/>
        </authorList>
    </citation>
    <scope>IDENTIFICATION</scope>
</reference>
<dbReference type="PANTHER" id="PTHR11439">
    <property type="entry name" value="GAG-POL-RELATED RETROTRANSPOSON"/>
    <property type="match status" value="1"/>
</dbReference>
<keyword evidence="2" id="KW-1185">Reference proteome</keyword>
<evidence type="ECO:0000313" key="2">
    <source>
        <dbReference type="Proteomes" id="UP000015105"/>
    </source>
</evidence>